<evidence type="ECO:0000256" key="3">
    <source>
        <dbReference type="ARBA" id="ARBA00062323"/>
    </source>
</evidence>
<dbReference type="PANTHER" id="PTHR13696">
    <property type="entry name" value="P-LOOP CONTAINING NUCLEOSIDE TRIPHOSPHATE HYDROLASE"/>
    <property type="match status" value="1"/>
</dbReference>
<sequence length="279" mass="30864">MGKIVAVANQKGGVGKTTTAVNLSACVAALGKKVLIVDLDPQGNSTTGYGISKRSVEMGTYEVLIGETPAAEAIRKTNYRTDVLPSNTRLAGAGLELIDLPGRESRLRKALAPIQQEYDYIFIDCPPSLDLLTLNGLCACDSVLIPIQCEYYALEGLSELISTLKTVRRKYNSYLDIEGVVFTMYAGRYNLTLQVVEQVQKYFGDKVYQTTIPRTIRISEAPSYGQPINYYEPKGKGSEAYMDLAIEFVKRNRPRDPQPRRRRAKAARTEASAKTPEHV</sequence>
<evidence type="ECO:0000256" key="4">
    <source>
        <dbReference type="ARBA" id="ARBA00071824"/>
    </source>
</evidence>
<evidence type="ECO:0000313" key="8">
    <source>
        <dbReference type="Proteomes" id="UP000823933"/>
    </source>
</evidence>
<dbReference type="InterPro" id="IPR050678">
    <property type="entry name" value="DNA_Partitioning_ATPase"/>
</dbReference>
<comment type="catalytic activity">
    <reaction evidence="2">
        <text>ATP + H2O = ADP + phosphate + H(+)</text>
        <dbReference type="Rhea" id="RHEA:13065"/>
        <dbReference type="ChEBI" id="CHEBI:15377"/>
        <dbReference type="ChEBI" id="CHEBI:15378"/>
        <dbReference type="ChEBI" id="CHEBI:30616"/>
        <dbReference type="ChEBI" id="CHEBI:43474"/>
        <dbReference type="ChEBI" id="CHEBI:456216"/>
    </reaction>
</comment>
<feature type="compositionally biased region" description="Low complexity" evidence="5">
    <location>
        <begin position="269"/>
        <end position="279"/>
    </location>
</feature>
<proteinExistence type="inferred from homology"/>
<dbReference type="InterPro" id="IPR027417">
    <property type="entry name" value="P-loop_NTPase"/>
</dbReference>
<dbReference type="Gene3D" id="3.40.50.300">
    <property type="entry name" value="P-loop containing nucleotide triphosphate hydrolases"/>
    <property type="match status" value="1"/>
</dbReference>
<evidence type="ECO:0000256" key="1">
    <source>
        <dbReference type="ARBA" id="ARBA00006976"/>
    </source>
</evidence>
<dbReference type="EMBL" id="DXHQ01000029">
    <property type="protein sequence ID" value="HIW08257.1"/>
    <property type="molecule type" value="Genomic_DNA"/>
</dbReference>
<comment type="caution">
    <text evidence="7">The sequence shown here is derived from an EMBL/GenBank/DDBJ whole genome shotgun (WGS) entry which is preliminary data.</text>
</comment>
<accession>A0A9D1Q7W6</accession>
<evidence type="ECO:0000259" key="6">
    <source>
        <dbReference type="Pfam" id="PF13614"/>
    </source>
</evidence>
<dbReference type="AlphaFoldDB" id="A0A9D1Q7W6"/>
<reference evidence="7" key="2">
    <citation type="submission" date="2021-04" db="EMBL/GenBank/DDBJ databases">
        <authorList>
            <person name="Gilroy R."/>
        </authorList>
    </citation>
    <scope>NUCLEOTIDE SEQUENCE</scope>
    <source>
        <strain evidence="7">ChiHcolR34-3080</strain>
    </source>
</reference>
<organism evidence="7 8">
    <name type="scientific">Candidatus Faecalibacterium intestinigallinarum</name>
    <dbReference type="NCBI Taxonomy" id="2838581"/>
    <lineage>
        <taxon>Bacteria</taxon>
        <taxon>Bacillati</taxon>
        <taxon>Bacillota</taxon>
        <taxon>Clostridia</taxon>
        <taxon>Eubacteriales</taxon>
        <taxon>Oscillospiraceae</taxon>
        <taxon>Faecalibacterium</taxon>
    </lineage>
</organism>
<evidence type="ECO:0000256" key="2">
    <source>
        <dbReference type="ARBA" id="ARBA00049360"/>
    </source>
</evidence>
<dbReference type="Pfam" id="PF13614">
    <property type="entry name" value="AAA_31"/>
    <property type="match status" value="1"/>
</dbReference>
<gene>
    <name evidence="7" type="ORF">H9890_02505</name>
</gene>
<dbReference type="InterPro" id="IPR025669">
    <property type="entry name" value="AAA_dom"/>
</dbReference>
<comment type="subunit">
    <text evidence="3">Dimerizes in the presence of ATP but not ADP; ATP-binding is required for double-stranded (ds)DNA-binding. Interacts with DnaA.</text>
</comment>
<dbReference type="SUPFAM" id="SSF52540">
    <property type="entry name" value="P-loop containing nucleoside triphosphate hydrolases"/>
    <property type="match status" value="1"/>
</dbReference>
<evidence type="ECO:0000313" key="7">
    <source>
        <dbReference type="EMBL" id="HIW08257.1"/>
    </source>
</evidence>
<dbReference type="Proteomes" id="UP000823933">
    <property type="component" value="Unassembled WGS sequence"/>
</dbReference>
<evidence type="ECO:0000256" key="5">
    <source>
        <dbReference type="SAM" id="MobiDB-lite"/>
    </source>
</evidence>
<dbReference type="PANTHER" id="PTHR13696:SF52">
    <property type="entry name" value="PARA FAMILY PROTEIN CT_582"/>
    <property type="match status" value="1"/>
</dbReference>
<name>A0A9D1Q7W6_9FIRM</name>
<feature type="region of interest" description="Disordered" evidence="5">
    <location>
        <begin position="251"/>
        <end position="279"/>
    </location>
</feature>
<comment type="similarity">
    <text evidence="1">Belongs to the ParA family.</text>
</comment>
<feature type="domain" description="AAA" evidence="6">
    <location>
        <begin position="3"/>
        <end position="177"/>
    </location>
</feature>
<dbReference type="CDD" id="cd02042">
    <property type="entry name" value="ParAB_family"/>
    <property type="match status" value="1"/>
</dbReference>
<dbReference type="FunFam" id="3.40.50.300:FF:000285">
    <property type="entry name" value="Sporulation initiation inhibitor Soj"/>
    <property type="match status" value="1"/>
</dbReference>
<reference evidence="7" key="1">
    <citation type="journal article" date="2021" name="PeerJ">
        <title>Extensive microbial diversity within the chicken gut microbiome revealed by metagenomics and culture.</title>
        <authorList>
            <person name="Gilroy R."/>
            <person name="Ravi A."/>
            <person name="Getino M."/>
            <person name="Pursley I."/>
            <person name="Horton D.L."/>
            <person name="Alikhan N.F."/>
            <person name="Baker D."/>
            <person name="Gharbi K."/>
            <person name="Hall N."/>
            <person name="Watson M."/>
            <person name="Adriaenssens E.M."/>
            <person name="Foster-Nyarko E."/>
            <person name="Jarju S."/>
            <person name="Secka A."/>
            <person name="Antonio M."/>
            <person name="Oren A."/>
            <person name="Chaudhuri R.R."/>
            <person name="La Ragione R."/>
            <person name="Hildebrand F."/>
            <person name="Pallen M.J."/>
        </authorList>
    </citation>
    <scope>NUCLEOTIDE SEQUENCE</scope>
    <source>
        <strain evidence="7">ChiHcolR34-3080</strain>
    </source>
</reference>
<protein>
    <recommendedName>
        <fullName evidence="4">Sporulation initiation inhibitor protein Soj</fullName>
    </recommendedName>
</protein>
<dbReference type="PRINTS" id="PR00091">
    <property type="entry name" value="NITROGNASEII"/>
</dbReference>